<dbReference type="KEGG" id="xce:Xcel_0833"/>
<reference evidence="1 2" key="2">
    <citation type="journal article" date="2010" name="Stand. Genomic Sci.">
        <title>Complete genome sequence of Xylanimonas cellulosilytica type strain (XIL07).</title>
        <authorList>
            <person name="Foster B."/>
            <person name="Pukall R."/>
            <person name="Abt B."/>
            <person name="Nolan M."/>
            <person name="Glavina Del Rio T."/>
            <person name="Chen F."/>
            <person name="Lucas S."/>
            <person name="Tice H."/>
            <person name="Pitluck S."/>
            <person name="Cheng J.-F."/>
            <person name="Chertkov O."/>
            <person name="Brettin T."/>
            <person name="Han C."/>
            <person name="Detter J.C."/>
            <person name="Bruce D."/>
            <person name="Goodwin L."/>
            <person name="Ivanova N."/>
            <person name="Mavromatis K."/>
            <person name="Pati A."/>
            <person name="Mikhailova N."/>
            <person name="Chen A."/>
            <person name="Palaniappan K."/>
            <person name="Land M."/>
            <person name="Hauser L."/>
            <person name="Chang Y.-J."/>
            <person name="Jeffries C.D."/>
            <person name="Chain P."/>
            <person name="Rohde M."/>
            <person name="Goeker M."/>
            <person name="Bristow J."/>
            <person name="Eisen J.A."/>
            <person name="Markowitz V."/>
            <person name="Hugenholtz P."/>
            <person name="Kyrpides N.C."/>
            <person name="Klenk H.-P."/>
            <person name="Lapidus A."/>
        </authorList>
    </citation>
    <scope>NUCLEOTIDE SEQUENCE [LARGE SCALE GENOMIC DNA]</scope>
    <source>
        <strain evidence="2">DSM 15894 / CECT 5975 / LMG 20990 / XIL07</strain>
    </source>
</reference>
<organism evidence="1 2">
    <name type="scientific">Xylanimonas cellulosilytica (strain DSM 15894 / JCM 12276 / CECT 5975 / KCTC 9989 / LMG 20990 / NBRC 107835 / XIL07)</name>
    <dbReference type="NCBI Taxonomy" id="446471"/>
    <lineage>
        <taxon>Bacteria</taxon>
        <taxon>Bacillati</taxon>
        <taxon>Actinomycetota</taxon>
        <taxon>Actinomycetes</taxon>
        <taxon>Micrococcales</taxon>
        <taxon>Promicromonosporaceae</taxon>
        <taxon>Xylanimonas</taxon>
    </lineage>
</organism>
<name>D1BY25_XYLCX</name>
<dbReference type="Proteomes" id="UP000002255">
    <property type="component" value="Chromosome"/>
</dbReference>
<keyword evidence="2" id="KW-1185">Reference proteome</keyword>
<accession>D1BY25</accession>
<reference evidence="2" key="1">
    <citation type="submission" date="2009-11" db="EMBL/GenBank/DDBJ databases">
        <title>The complete chromosome of Xylanimonas cellulosilytica DSM 15894.</title>
        <authorList>
            <consortium name="US DOE Joint Genome Institute (JGI-PGF)"/>
            <person name="Lucas S."/>
            <person name="Copeland A."/>
            <person name="Lapidus A."/>
            <person name="Glavina del Rio T."/>
            <person name="Dalin E."/>
            <person name="Tice H."/>
            <person name="Bruce D."/>
            <person name="Goodwin L."/>
            <person name="Pitluck S."/>
            <person name="Kyrpides N."/>
            <person name="Mavromatis K."/>
            <person name="Ivanova N."/>
            <person name="Mikhailova N."/>
            <person name="Foster B."/>
            <person name="Clum A."/>
            <person name="Brettin T."/>
            <person name="Detter J.C."/>
            <person name="Han C."/>
            <person name="Larimer F."/>
            <person name="Land M."/>
            <person name="Hauser L."/>
            <person name="Markowitz V."/>
            <person name="Cheng J.F."/>
            <person name="Hugenholtz P."/>
            <person name="Woyke T."/>
            <person name="Wu D."/>
            <person name="Gehrich-Schroeter G."/>
            <person name="Schneider S."/>
            <person name="Pukall S.R."/>
            <person name="Klenk H.P."/>
            <person name="Eisen J.A."/>
        </authorList>
    </citation>
    <scope>NUCLEOTIDE SEQUENCE [LARGE SCALE GENOMIC DNA]</scope>
    <source>
        <strain evidence="2">DSM 15894 / CECT 5975 / LMG 20990 / XIL07</strain>
    </source>
</reference>
<dbReference type="AlphaFoldDB" id="D1BY25"/>
<gene>
    <name evidence="1" type="ordered locus">Xcel_0833</name>
</gene>
<dbReference type="EMBL" id="CP001821">
    <property type="protein sequence ID" value="ACZ29868.1"/>
    <property type="molecule type" value="Genomic_DNA"/>
</dbReference>
<dbReference type="HOGENOM" id="CLU_1309696_0_0_11"/>
<protein>
    <submittedName>
        <fullName evidence="1">Uncharacterized protein</fullName>
    </submittedName>
</protein>
<proteinExistence type="predicted"/>
<dbReference type="eggNOG" id="ENOG502ZIHQ">
    <property type="taxonomic scope" value="Bacteria"/>
</dbReference>
<dbReference type="OrthoDB" id="4943423at2"/>
<sequence length="211" mass="23100">MRFAKRPSWSLRVGDDQMLSAALWIRDATGLVVESDDVPPPLLIPPPASAILNGEDLEAVGRDWLRWWRALLAIQLDRRDAPPQTTTPSSSRKWIGATYERLVDTGDPLDGFTGLAWAPALQRACDGLFRQASRARTGPTRFETQTPWTLYRQVVHGVAAAHALDPNVLSGDVLVTPTGGGWWRVLGPGFVITSDDAPAEDVVRAAIESRL</sequence>
<evidence type="ECO:0000313" key="2">
    <source>
        <dbReference type="Proteomes" id="UP000002255"/>
    </source>
</evidence>
<evidence type="ECO:0000313" key="1">
    <source>
        <dbReference type="EMBL" id="ACZ29868.1"/>
    </source>
</evidence>
<dbReference type="RefSeq" id="WP_012877610.1">
    <property type="nucleotide sequence ID" value="NC_013530.1"/>
</dbReference>